<dbReference type="PANTHER" id="PTHR35882:SF2">
    <property type="entry name" value="PELA"/>
    <property type="match status" value="1"/>
</dbReference>
<evidence type="ECO:0000259" key="2">
    <source>
        <dbReference type="Pfam" id="PF03537"/>
    </source>
</evidence>
<dbReference type="AlphaFoldDB" id="A0A6N7LSV3"/>
<reference evidence="3 4" key="1">
    <citation type="submission" date="2019-10" db="EMBL/GenBank/DDBJ databases">
        <title>Alcanivorax sp.PA15-N-34 draft genome sequence.</title>
        <authorList>
            <person name="Liao X."/>
            <person name="Shao Z."/>
        </authorList>
    </citation>
    <scope>NUCLEOTIDE SEQUENCE [LARGE SCALE GENOMIC DNA]</scope>
    <source>
        <strain evidence="3 4">PA15-N-34</strain>
    </source>
</reference>
<evidence type="ECO:0000313" key="4">
    <source>
        <dbReference type="Proteomes" id="UP000469421"/>
    </source>
</evidence>
<protein>
    <recommendedName>
        <fullName evidence="2">Glycoside-hydrolase family GH114 TIM-barrel domain-containing protein</fullName>
    </recommendedName>
</protein>
<evidence type="ECO:0000313" key="3">
    <source>
        <dbReference type="EMBL" id="MQX53519.1"/>
    </source>
</evidence>
<dbReference type="Gene3D" id="3.20.20.70">
    <property type="entry name" value="Aldolase class I"/>
    <property type="match status" value="1"/>
</dbReference>
<feature type="chain" id="PRO_5027043608" description="Glycoside-hydrolase family GH114 TIM-barrel domain-containing protein" evidence="1">
    <location>
        <begin position="20"/>
        <end position="921"/>
    </location>
</feature>
<dbReference type="SUPFAM" id="SSF51445">
    <property type="entry name" value="(Trans)glycosidases"/>
    <property type="match status" value="1"/>
</dbReference>
<dbReference type="PIRSF" id="PIRSF029570">
    <property type="entry name" value="UCP029570"/>
    <property type="match status" value="1"/>
</dbReference>
<dbReference type="CDD" id="cd10922">
    <property type="entry name" value="CE4_PelA_like_C"/>
    <property type="match status" value="1"/>
</dbReference>
<keyword evidence="4" id="KW-1185">Reference proteome</keyword>
<proteinExistence type="predicted"/>
<dbReference type="Pfam" id="PF03537">
    <property type="entry name" value="Glyco_hydro_114"/>
    <property type="match status" value="1"/>
</dbReference>
<feature type="domain" description="Glycoside-hydrolase family GH114 TIM-barrel" evidence="2">
    <location>
        <begin position="63"/>
        <end position="261"/>
    </location>
</feature>
<dbReference type="InterPro" id="IPR013785">
    <property type="entry name" value="Aldolase_TIM"/>
</dbReference>
<dbReference type="InterPro" id="IPR016925">
    <property type="entry name" value="UCP029570"/>
</dbReference>
<dbReference type="Proteomes" id="UP000469421">
    <property type="component" value="Unassembled WGS sequence"/>
</dbReference>
<dbReference type="InterPro" id="IPR017853">
    <property type="entry name" value="GH"/>
</dbReference>
<organism evidence="3 4">
    <name type="scientific">Alcanivorax sediminis</name>
    <dbReference type="NCBI Taxonomy" id="2663008"/>
    <lineage>
        <taxon>Bacteria</taxon>
        <taxon>Pseudomonadati</taxon>
        <taxon>Pseudomonadota</taxon>
        <taxon>Gammaproteobacteria</taxon>
        <taxon>Oceanospirillales</taxon>
        <taxon>Alcanivoracaceae</taxon>
        <taxon>Alcanivorax</taxon>
    </lineage>
</organism>
<comment type="caution">
    <text evidence="3">The sequence shown here is derived from an EMBL/GenBank/DDBJ whole genome shotgun (WGS) entry which is preliminary data.</text>
</comment>
<dbReference type="PANTHER" id="PTHR35882">
    <property type="entry name" value="PELA"/>
    <property type="match status" value="1"/>
</dbReference>
<name>A0A6N7LSV3_9GAMM</name>
<feature type="signal peptide" evidence="1">
    <location>
        <begin position="1"/>
        <end position="19"/>
    </location>
</feature>
<dbReference type="InterPro" id="IPR004352">
    <property type="entry name" value="GH114_TIM-barrel"/>
</dbReference>
<dbReference type="EMBL" id="WIRE01000001">
    <property type="protein sequence ID" value="MQX53519.1"/>
    <property type="molecule type" value="Genomic_DNA"/>
</dbReference>
<accession>A0A6N7LSV3</accession>
<evidence type="ECO:0000256" key="1">
    <source>
        <dbReference type="SAM" id="SignalP"/>
    </source>
</evidence>
<gene>
    <name evidence="3" type="ORF">GFN93_09685</name>
</gene>
<keyword evidence="1" id="KW-0732">Signal</keyword>
<sequence>MLIAGVLLALAGRGLAAQAPPSAAAFYYGAAIPWAELSLYEYPVVEPGQANGVPTDFRDQTFYAYVSLGEVLASRSYFSRIQPEWRLGKNPNWGSFILDQSSQPLRDLFLDLVFAPLWEQGYRGFFLDTLDSYQLAVTDEAGRQAQREGLAALINAVGERYPDARFIFNRGFELMPMVSATVDAIAAESLYQSWQPDTQAYQSVPEADRAWLIEQLRKSRETYGIESIAIDYAPLANRDQARELAGRIAAHGIIPWVTNPAIDGMGLGLREILPRDVLVIHGGNDERTWELADAVRYGLMPLQFQGLVPEIRSIDEAMPSGLLRGRYAGIVIWLEKDNITTPAFEDWLVTQREAGVPIAMIGYPAVDPLGPNGSVFGFEGRNNPRQLPEAVTQHPAMGFEAPLPAYMPVGEPLYNSQATVPWLELMSGQQRYMPVAMTEWGGYAFNPYVIRSTLPTVQGKGLERWMLNPLTFMSDALKLPQMPIPDVTTENGKRLLFAHIDGDGFPSLAEVEGYQGQPDALVLLEEVLKKYSVPTTVSIIEGEVSPQGLYPKMAPRLEHIARQIFALSHVEAATHTYSHPFFWYDAEAQPADLIGEEGQLRLPLPNYSMTPEREVAGSARYIDSNLLPPGKKTRMVLWSGDTIPTPQALKVAREHGLLNMNGSDTVITRSEPTWTLIKGIGLPKGGEYQVYAPNQNENIYTNEWTGPFYGFNRVIETFELTESPHRFKPVDIYYHTYIASKNASLQSLLDVYRWAGKQDLHPVFASEYVRKVLDFNEMVIARDGDRWLVRGGGELRTLRLPSSLPLPDLTSSEGLAGYREDKPGRYLHLTGKQASWTGTEQPRAPYLQQANARLTAFETLPEGWRFSLQGHEGLSFSLANMTGCQLRQNGKVISPARRSGGLYHYRSARHGLEELRLQCSH</sequence>